<keyword evidence="1 8" id="KW-0963">Cytoplasm</keyword>
<evidence type="ECO:0000256" key="6">
    <source>
        <dbReference type="ARBA" id="ARBA00022842"/>
    </source>
</evidence>
<dbReference type="KEGG" id="mfi:DSM1535_0283"/>
<dbReference type="GeneID" id="26739635"/>
<comment type="function">
    <text evidence="8">Plays an important role in the de novo pathway of purine nucleotide biosynthesis. Catalyzes the first committed step in the biosynthesis of AMP from IMP.</text>
</comment>
<dbReference type="GO" id="GO:0005737">
    <property type="term" value="C:cytoplasm"/>
    <property type="evidence" value="ECO:0007669"/>
    <property type="project" value="UniProtKB-SubCell"/>
</dbReference>
<evidence type="ECO:0000256" key="8">
    <source>
        <dbReference type="HAMAP-Rule" id="MF_00011"/>
    </source>
</evidence>
<dbReference type="InterPro" id="IPR042111">
    <property type="entry name" value="Adenylosuccinate_synth_dom3"/>
</dbReference>
<evidence type="ECO:0000256" key="4">
    <source>
        <dbReference type="ARBA" id="ARBA00022741"/>
    </source>
</evidence>
<comment type="subcellular location">
    <subcellularLocation>
        <location evidence="8">Cytoplasm</location>
    </subcellularLocation>
</comment>
<keyword evidence="3 8" id="KW-0479">Metal-binding</keyword>
<dbReference type="CDD" id="cd03108">
    <property type="entry name" value="AdSS"/>
    <property type="match status" value="1"/>
</dbReference>
<feature type="active site" description="Proton donor" evidence="8">
    <location>
        <position position="43"/>
    </location>
</feature>
<dbReference type="InterPro" id="IPR042109">
    <property type="entry name" value="Adenylosuccinate_synth_dom1"/>
</dbReference>
<feature type="active site" description="Proton acceptor" evidence="8">
    <location>
        <position position="13"/>
    </location>
</feature>
<evidence type="ECO:0000313" key="13">
    <source>
        <dbReference type="Proteomes" id="UP000062768"/>
    </source>
</evidence>
<feature type="binding site" description="in other chain" evidence="8">
    <location>
        <position position="179"/>
    </location>
    <ligand>
        <name>IMP</name>
        <dbReference type="ChEBI" id="CHEBI:58053"/>
        <note>ligand shared between dimeric partners</note>
    </ligand>
</feature>
<reference evidence="9" key="1">
    <citation type="submission" date="2013-12" db="EMBL/GenBank/DDBJ databases">
        <title>The complete genome sequence of Methanobacterium sp. BRM9.</title>
        <authorList>
            <consortium name="Pastoral Greenhouse Gas Research Consortium"/>
            <person name="Kelly W.J."/>
            <person name="Leahy S.C."/>
            <person name="Perry R."/>
            <person name="Li D."/>
            <person name="Altermann E."/>
            <person name="Lambie S.C."/>
            <person name="Attwood G.T."/>
        </authorList>
    </citation>
    <scope>NUCLEOTIDE SEQUENCE [LARGE SCALE GENOMIC DNA]</scope>
    <source>
        <strain evidence="9">BRM9</strain>
    </source>
</reference>
<comment type="similarity">
    <text evidence="8">Belongs to the adenylosuccinate synthetase family.</text>
</comment>
<dbReference type="EMBL" id="LN734822">
    <property type="protein sequence ID" value="CEL25029.1"/>
    <property type="molecule type" value="Genomic_DNA"/>
</dbReference>
<evidence type="ECO:0000313" key="11">
    <source>
        <dbReference type="EMBL" id="CEL25029.1"/>
    </source>
</evidence>
<keyword evidence="13" id="KW-1185">Reference proteome</keyword>
<dbReference type="NCBIfam" id="NF003295">
    <property type="entry name" value="PRK04293.1"/>
    <property type="match status" value="1"/>
</dbReference>
<feature type="binding site" evidence="8">
    <location>
        <begin position="252"/>
        <end position="258"/>
    </location>
    <ligand>
        <name>substrate</name>
    </ligand>
</feature>
<keyword evidence="2 8" id="KW-0436">Ligase</keyword>
<dbReference type="EC" id="6.3.4.4" evidence="8"/>
<dbReference type="SMART" id="SM00788">
    <property type="entry name" value="Adenylsucc_synt"/>
    <property type="match status" value="1"/>
</dbReference>
<dbReference type="HAMAP" id="MF_00011">
    <property type="entry name" value="Adenylosucc_synth"/>
    <property type="match status" value="1"/>
</dbReference>
<feature type="binding site" evidence="8">
    <location>
        <position position="13"/>
    </location>
    <ligand>
        <name>Mg(2+)</name>
        <dbReference type="ChEBI" id="CHEBI:18420"/>
    </ligand>
</feature>
<keyword evidence="5 8" id="KW-0658">Purine biosynthesis</keyword>
<sequence>MTCNILVGGAWGDEGKGKCITYLCNQDKPEIIARAGVGPNAGHSVEFNGEKYGLRMIPSGFVHTGARLLIGAGVLVDPAVFHHELDYLNKYQVKTRTFADYRCAIIEEEHKEQDKGSDHLFKKIGSTGTGCGPANRDRALRTIKQAIDVDSMDGYVADVPLEVNTALDEGRDVFIEGSQGFGLSLYYGTYPFVTSKDTTASSAAADVGVGPTRIDDVIVVFKSYITRVGEGPFPSEITQEEAEKMDIEEYGTVTGRRRRVGIFDMEMARESCMINGATQIALTCVDRLYPSCERVTDYSDLSGEVKRFVEEIENETKVPVTIISTGPDLTDTIDLREELM</sequence>
<dbReference type="GO" id="GO:0046040">
    <property type="term" value="P:IMP metabolic process"/>
    <property type="evidence" value="ECO:0007669"/>
    <property type="project" value="TreeGrafter"/>
</dbReference>
<evidence type="ECO:0000256" key="7">
    <source>
        <dbReference type="ARBA" id="ARBA00023134"/>
    </source>
</evidence>
<dbReference type="GO" id="GO:0044208">
    <property type="term" value="P:'de novo' AMP biosynthetic process"/>
    <property type="evidence" value="ECO:0007669"/>
    <property type="project" value="UniProtKB-UniRule"/>
</dbReference>
<comment type="cofactor">
    <cofactor evidence="8">
        <name>Mg(2+)</name>
        <dbReference type="ChEBI" id="CHEBI:18420"/>
    </cofactor>
    <text evidence="8">Binds 1 Mg(2+) ion per subunit.</text>
</comment>
<keyword evidence="4 8" id="KW-0547">Nucleotide-binding</keyword>
<feature type="binding site" evidence="8">
    <location>
        <begin position="284"/>
        <end position="286"/>
    </location>
    <ligand>
        <name>GTP</name>
        <dbReference type="ChEBI" id="CHEBI:37565"/>
    </ligand>
</feature>
<organism evidence="10">
    <name type="scientific">Methanobacterium formicicum</name>
    <dbReference type="NCBI Taxonomy" id="2162"/>
    <lineage>
        <taxon>Archaea</taxon>
        <taxon>Methanobacteriati</taxon>
        <taxon>Methanobacteriota</taxon>
        <taxon>Methanomada group</taxon>
        <taxon>Methanobacteria</taxon>
        <taxon>Methanobacteriales</taxon>
        <taxon>Methanobacteriaceae</taxon>
        <taxon>Methanobacterium</taxon>
    </lineage>
</organism>
<gene>
    <name evidence="8 10" type="primary">purA</name>
    <name evidence="9" type="ORF">BRM9_0356</name>
    <name evidence="10" type="ORF">DSM1535_0283</name>
    <name evidence="12" type="ORF">ISP06_03265</name>
    <name evidence="11" type="ORF">MB9_1392</name>
</gene>
<dbReference type="PANTHER" id="PTHR11846">
    <property type="entry name" value="ADENYLOSUCCINATE SYNTHETASE"/>
    <property type="match status" value="1"/>
</dbReference>
<feature type="binding site" description="in other chain" evidence="8">
    <location>
        <position position="256"/>
    </location>
    <ligand>
        <name>IMP</name>
        <dbReference type="ChEBI" id="CHEBI:58053"/>
        <note>ligand shared between dimeric partners</note>
    </ligand>
</feature>
<feature type="binding site" description="in other chain" evidence="8">
    <location>
        <position position="127"/>
    </location>
    <ligand>
        <name>IMP</name>
        <dbReference type="ChEBI" id="CHEBI:58053"/>
        <note>ligand shared between dimeric partners</note>
    </ligand>
</feature>
<dbReference type="KEGG" id="mfc:BRM9_0356"/>
<evidence type="ECO:0000256" key="3">
    <source>
        <dbReference type="ARBA" id="ARBA00022723"/>
    </source>
</evidence>
<comment type="catalytic activity">
    <reaction evidence="8">
        <text>IMP + L-aspartate + GTP = N(6)-(1,2-dicarboxyethyl)-AMP + GDP + phosphate + 2 H(+)</text>
        <dbReference type="Rhea" id="RHEA:15753"/>
        <dbReference type="ChEBI" id="CHEBI:15378"/>
        <dbReference type="ChEBI" id="CHEBI:29991"/>
        <dbReference type="ChEBI" id="CHEBI:37565"/>
        <dbReference type="ChEBI" id="CHEBI:43474"/>
        <dbReference type="ChEBI" id="CHEBI:57567"/>
        <dbReference type="ChEBI" id="CHEBI:58053"/>
        <dbReference type="ChEBI" id="CHEBI:58189"/>
        <dbReference type="EC" id="6.3.4.4"/>
    </reaction>
</comment>
<evidence type="ECO:0000256" key="5">
    <source>
        <dbReference type="ARBA" id="ARBA00022755"/>
    </source>
</evidence>
<comment type="pathway">
    <text evidence="8">Purine metabolism; AMP biosynthesis via de novo pathway; AMP from IMP: step 1/2.</text>
</comment>
<dbReference type="STRING" id="2162.BRM9_0356"/>
<dbReference type="InterPro" id="IPR027417">
    <property type="entry name" value="P-loop_NTPase"/>
</dbReference>
<feature type="binding site" evidence="8">
    <location>
        <begin position="324"/>
        <end position="326"/>
    </location>
    <ligand>
        <name>GTP</name>
        <dbReference type="ChEBI" id="CHEBI:37565"/>
    </ligand>
</feature>
<keyword evidence="7 8" id="KW-0342">GTP-binding</keyword>
<dbReference type="GO" id="GO:0000287">
    <property type="term" value="F:magnesium ion binding"/>
    <property type="evidence" value="ECO:0007669"/>
    <property type="project" value="UniProtKB-UniRule"/>
</dbReference>
<evidence type="ECO:0000256" key="2">
    <source>
        <dbReference type="ARBA" id="ARBA00022598"/>
    </source>
</evidence>
<dbReference type="GO" id="GO:0005525">
    <property type="term" value="F:GTP binding"/>
    <property type="evidence" value="ECO:0007669"/>
    <property type="project" value="UniProtKB-UniRule"/>
</dbReference>
<feature type="binding site" description="in other chain" evidence="8">
    <location>
        <begin position="40"/>
        <end position="43"/>
    </location>
    <ligand>
        <name>IMP</name>
        <dbReference type="ChEBI" id="CHEBI:58053"/>
        <note>ligand shared between dimeric partners</note>
    </ligand>
</feature>
<dbReference type="Proteomes" id="UP000606900">
    <property type="component" value="Unassembled WGS sequence"/>
</dbReference>
<comment type="subunit">
    <text evidence="8">Homodimer.</text>
</comment>
<dbReference type="RefSeq" id="WP_048071958.1">
    <property type="nucleotide sequence ID" value="NZ_CP006933.1"/>
</dbReference>
<evidence type="ECO:0000313" key="10">
    <source>
        <dbReference type="EMBL" id="CEA12647.1"/>
    </source>
</evidence>
<feature type="binding site" evidence="8">
    <location>
        <begin position="42"/>
        <end position="44"/>
    </location>
    <ligand>
        <name>GTP</name>
        <dbReference type="ChEBI" id="CHEBI:37565"/>
    </ligand>
</feature>
<reference evidence="12" key="4">
    <citation type="submission" date="2020-10" db="EMBL/GenBank/DDBJ databases">
        <title>Dehalococcoides mccartyi of a TCE/Cr reducing biochatode.</title>
        <authorList>
            <person name="Matturro B."/>
        </authorList>
    </citation>
    <scope>NUCLEOTIDE SEQUENCE</scope>
    <source>
        <strain evidence="12">Bin2</strain>
    </source>
</reference>
<dbReference type="PATRIC" id="fig|2162.10.peg.1454"/>
<dbReference type="SUPFAM" id="SSF52540">
    <property type="entry name" value="P-loop containing nucleoside triphosphate hydrolases"/>
    <property type="match status" value="1"/>
</dbReference>
<dbReference type="PANTHER" id="PTHR11846:SF0">
    <property type="entry name" value="ADENYLOSUCCINATE SYNTHETASE"/>
    <property type="match status" value="1"/>
</dbReference>
<feature type="binding site" evidence="8">
    <location>
        <position position="258"/>
    </location>
    <ligand>
        <name>GTP</name>
        <dbReference type="ChEBI" id="CHEBI:37565"/>
    </ligand>
</feature>
<dbReference type="Gene3D" id="3.90.170.10">
    <property type="entry name" value="Adenylosuccinate Synthetase, subunit A, domain 3"/>
    <property type="match status" value="2"/>
</dbReference>
<accession>A0A090I6I2</accession>
<feature type="binding site" description="in other chain" evidence="8">
    <location>
        <position position="194"/>
    </location>
    <ligand>
        <name>IMP</name>
        <dbReference type="ChEBI" id="CHEBI:58053"/>
        <note>ligand shared between dimeric partners</note>
    </ligand>
</feature>
<feature type="binding site" evidence="8">
    <location>
        <position position="42"/>
    </location>
    <ligand>
        <name>Mg(2+)</name>
        <dbReference type="ChEBI" id="CHEBI:18420"/>
    </ligand>
</feature>
<evidence type="ECO:0000313" key="12">
    <source>
        <dbReference type="EMBL" id="MBF4474477.1"/>
    </source>
</evidence>
<feature type="binding site" evidence="8">
    <location>
        <begin position="12"/>
        <end position="18"/>
    </location>
    <ligand>
        <name>GTP</name>
        <dbReference type="ChEBI" id="CHEBI:37565"/>
    </ligand>
</feature>
<reference evidence="11" key="3">
    <citation type="submission" date="2014-09" db="EMBL/GenBank/DDBJ databases">
        <authorList>
            <person name="Bishop-Lilly K.A."/>
            <person name="Broomall S.M."/>
            <person name="Chain P.S."/>
            <person name="Chertkov O."/>
            <person name="Coyne S.R."/>
            <person name="Daligault H.E."/>
            <person name="Davenport K.W."/>
            <person name="Erkkila T."/>
            <person name="Frey K.G."/>
            <person name="Gibbons H.S."/>
            <person name="Gu W."/>
            <person name="Jaissle J."/>
            <person name="Johnson S.L."/>
            <person name="Koroleva G.I."/>
            <person name="Ladner J.T."/>
            <person name="Lo C.-C."/>
            <person name="Minogue T.D."/>
            <person name="Munk C."/>
            <person name="Palacios G.F."/>
            <person name="Redden C.L."/>
            <person name="Rosenzweig C.N."/>
            <person name="Scholz M.B."/>
            <person name="Teshima H."/>
            <person name="Xu Y."/>
        </authorList>
    </citation>
    <scope>NUCLEOTIDE SEQUENCE</scope>
    <source>
        <strain evidence="11">Mb9</strain>
    </source>
</reference>
<name>A0A090I6I2_METFO</name>
<dbReference type="FunFam" id="3.40.440.10:FF:000007">
    <property type="entry name" value="Adenylosuccinate synthetase"/>
    <property type="match status" value="1"/>
</dbReference>
<evidence type="ECO:0000256" key="1">
    <source>
        <dbReference type="ARBA" id="ARBA00022490"/>
    </source>
</evidence>
<dbReference type="UniPathway" id="UPA00075">
    <property type="reaction ID" value="UER00335"/>
</dbReference>
<dbReference type="EMBL" id="JADIIL010000013">
    <property type="protein sequence ID" value="MBF4474477.1"/>
    <property type="molecule type" value="Genomic_DNA"/>
</dbReference>
<proteinExistence type="inferred from homology"/>
<dbReference type="OrthoDB" id="372247at2157"/>
<protein>
    <recommendedName>
        <fullName evidence="8">Adenylosuccinate synthetase</fullName>
        <shortName evidence="8">AMPSase</shortName>
        <shortName evidence="8">AdSS</shortName>
        <ecNumber evidence="8">6.3.4.4</ecNumber>
    </recommendedName>
    <alternativeName>
        <fullName evidence="8">IMP--aspartate ligase</fullName>
    </alternativeName>
</protein>
<feature type="binding site" evidence="8">
    <location>
        <position position="141"/>
    </location>
    <ligand>
        <name>IMP</name>
        <dbReference type="ChEBI" id="CHEBI:58053"/>
        <note>ligand shared between dimeric partners</note>
    </ligand>
</feature>
<dbReference type="Proteomes" id="UP000062768">
    <property type="component" value="Chromosome I"/>
</dbReference>
<dbReference type="Proteomes" id="UP000029661">
    <property type="component" value="Chromosome"/>
</dbReference>
<dbReference type="Gene3D" id="3.40.440.10">
    <property type="entry name" value="Adenylosuccinate Synthetase, subunit A, domain 1"/>
    <property type="match status" value="2"/>
</dbReference>
<dbReference type="AlphaFoldDB" id="A0A090I6I2"/>
<keyword evidence="6 8" id="KW-0460">Magnesium</keyword>
<feature type="binding site" description="in other chain" evidence="8">
    <location>
        <begin position="13"/>
        <end position="16"/>
    </location>
    <ligand>
        <name>IMP</name>
        <dbReference type="ChEBI" id="CHEBI:58053"/>
        <note>ligand shared between dimeric partners</note>
    </ligand>
</feature>
<dbReference type="GO" id="GO:0004019">
    <property type="term" value="F:adenylosuccinate synthase activity"/>
    <property type="evidence" value="ECO:0007669"/>
    <property type="project" value="UniProtKB-UniRule"/>
</dbReference>
<dbReference type="EMBL" id="LN515531">
    <property type="protein sequence ID" value="CEA12647.1"/>
    <property type="molecule type" value="Genomic_DNA"/>
</dbReference>
<dbReference type="Pfam" id="PF00709">
    <property type="entry name" value="Adenylsucc_synt"/>
    <property type="match status" value="2"/>
</dbReference>
<dbReference type="InterPro" id="IPR001114">
    <property type="entry name" value="Adenylosuccinate_synthetase"/>
</dbReference>
<dbReference type="EMBL" id="CP006933">
    <property type="protein sequence ID" value="AIS31183.1"/>
    <property type="molecule type" value="Genomic_DNA"/>
</dbReference>
<evidence type="ECO:0000313" key="9">
    <source>
        <dbReference type="EMBL" id="AIS31183.1"/>
    </source>
</evidence>
<reference evidence="10" key="2">
    <citation type="submission" date="2014-08" db="EMBL/GenBank/DDBJ databases">
        <authorList>
            <person name="Wibberg D."/>
        </authorList>
    </citation>
    <scope>NUCLEOTIDE SEQUENCE</scope>
</reference>